<keyword evidence="4" id="KW-0804">Transcription</keyword>
<comment type="subcellular location">
    <subcellularLocation>
        <location evidence="1">Nucleus</location>
    </subcellularLocation>
</comment>
<dbReference type="Proteomes" id="UP000694864">
    <property type="component" value="Chromosome 2"/>
</dbReference>
<evidence type="ECO:0000313" key="9">
    <source>
        <dbReference type="RefSeq" id="XP_010428417.1"/>
    </source>
</evidence>
<dbReference type="PANTHER" id="PTHR31989">
    <property type="entry name" value="NAC DOMAIN-CONTAINING PROTEIN 82-RELATED"/>
    <property type="match status" value="1"/>
</dbReference>
<sequence>MVRDLIGYRFSPTGEELVSYYLKNKILGKTWLVDEAISEINFLSYIPELLPRLAKIQSDNLEWFFFSRIEYTNSKKKNAMKRSTGCGYWKATGKDRKIKDKRGNGVEIGLKKTLVYHKGKVPNGDRTPWVMHEYHITCLPHHQRNYVICQVKYKGEAKDISYGENYLTEQSHSLVSDSNTARALEPALQVEQLGGENLFGMSVDDLRSPMNEQEWDGFFNPNTLLSDDNMFNPYLQPQSPHLASNDDEFLGGLRHVDRRQVEYLFADEEDSLSGPTLSMTENHNDHMPLSEIIVDYSSDSNHDADAISATSYHGASSTGDDTVGSLNRHILQTSGDEILSSTTNSCNDIQTYGKPSISRSTWLSQLTRRVIRLKQKVKQDTLRTVDSDEDSDTDAESISVTSYQGTPGDDSVGSSTRYFSSCSSTDSCEDLQPSADLSNGRETREYKLAQRTVPSKQEVKQGTPRAIDESIMKTEKKGWFVIEEVLDIIHKTLWYIYPMRLITSVLLTVKA</sequence>
<keyword evidence="8" id="KW-1185">Reference proteome</keyword>
<evidence type="ECO:0000256" key="1">
    <source>
        <dbReference type="ARBA" id="ARBA00004123"/>
    </source>
</evidence>
<feature type="domain" description="NAC" evidence="7">
    <location>
        <begin position="4"/>
        <end position="154"/>
    </location>
</feature>
<evidence type="ECO:0000256" key="2">
    <source>
        <dbReference type="ARBA" id="ARBA00023015"/>
    </source>
</evidence>
<dbReference type="GeneID" id="104713070"/>
<evidence type="ECO:0000256" key="4">
    <source>
        <dbReference type="ARBA" id="ARBA00023163"/>
    </source>
</evidence>
<evidence type="ECO:0000259" key="7">
    <source>
        <dbReference type="PROSITE" id="PS51005"/>
    </source>
</evidence>
<protein>
    <submittedName>
        <fullName evidence="9">NAC domain-containing protein 69-like isoform X1</fullName>
    </submittedName>
</protein>
<dbReference type="InterPro" id="IPR036093">
    <property type="entry name" value="NAC_dom_sf"/>
</dbReference>
<dbReference type="PROSITE" id="PS51005">
    <property type="entry name" value="NAC"/>
    <property type="match status" value="1"/>
</dbReference>
<gene>
    <name evidence="9" type="primary">LOC104713070</name>
</gene>
<dbReference type="SUPFAM" id="SSF101941">
    <property type="entry name" value="NAC domain"/>
    <property type="match status" value="1"/>
</dbReference>
<dbReference type="InterPro" id="IPR003441">
    <property type="entry name" value="NAC-dom"/>
</dbReference>
<evidence type="ECO:0000313" key="8">
    <source>
        <dbReference type="Proteomes" id="UP000694864"/>
    </source>
</evidence>
<name>A0ABM0TM69_CAMSA</name>
<accession>A0ABM0TM69</accession>
<evidence type="ECO:0000256" key="6">
    <source>
        <dbReference type="SAM" id="MobiDB-lite"/>
    </source>
</evidence>
<evidence type="ECO:0000256" key="3">
    <source>
        <dbReference type="ARBA" id="ARBA00023125"/>
    </source>
</evidence>
<dbReference type="RefSeq" id="XP_010428417.1">
    <property type="nucleotide sequence ID" value="XM_010430115.2"/>
</dbReference>
<dbReference type="Pfam" id="PF02365">
    <property type="entry name" value="NAM"/>
    <property type="match status" value="1"/>
</dbReference>
<keyword evidence="3" id="KW-0238">DNA-binding</keyword>
<feature type="region of interest" description="Disordered" evidence="6">
    <location>
        <begin position="377"/>
        <end position="418"/>
    </location>
</feature>
<organism evidence="8 9">
    <name type="scientific">Camelina sativa</name>
    <name type="common">False flax</name>
    <name type="synonym">Myagrum sativum</name>
    <dbReference type="NCBI Taxonomy" id="90675"/>
    <lineage>
        <taxon>Eukaryota</taxon>
        <taxon>Viridiplantae</taxon>
        <taxon>Streptophyta</taxon>
        <taxon>Embryophyta</taxon>
        <taxon>Tracheophyta</taxon>
        <taxon>Spermatophyta</taxon>
        <taxon>Magnoliopsida</taxon>
        <taxon>eudicotyledons</taxon>
        <taxon>Gunneridae</taxon>
        <taxon>Pentapetalae</taxon>
        <taxon>rosids</taxon>
        <taxon>malvids</taxon>
        <taxon>Brassicales</taxon>
        <taxon>Brassicaceae</taxon>
        <taxon>Camelineae</taxon>
        <taxon>Camelina</taxon>
    </lineage>
</organism>
<feature type="compositionally biased region" description="Basic and acidic residues" evidence="6">
    <location>
        <begin position="377"/>
        <end position="386"/>
    </location>
</feature>
<proteinExistence type="predicted"/>
<keyword evidence="5" id="KW-0539">Nucleus</keyword>
<evidence type="ECO:0000256" key="5">
    <source>
        <dbReference type="ARBA" id="ARBA00023242"/>
    </source>
</evidence>
<keyword evidence="2" id="KW-0805">Transcription regulation</keyword>
<reference evidence="8" key="1">
    <citation type="journal article" date="2014" name="Nat. Commun.">
        <title>The emerging biofuel crop Camelina sativa retains a highly undifferentiated hexaploid genome structure.</title>
        <authorList>
            <person name="Kagale S."/>
            <person name="Koh C."/>
            <person name="Nixon J."/>
            <person name="Bollina V."/>
            <person name="Clarke W.E."/>
            <person name="Tuteja R."/>
            <person name="Spillane C."/>
            <person name="Robinson S.J."/>
            <person name="Links M.G."/>
            <person name="Clarke C."/>
            <person name="Higgins E.E."/>
            <person name="Huebert T."/>
            <person name="Sharpe A.G."/>
            <person name="Parkin I.A."/>
        </authorList>
    </citation>
    <scope>NUCLEOTIDE SEQUENCE [LARGE SCALE GENOMIC DNA]</scope>
    <source>
        <strain evidence="8">cv. DH55</strain>
    </source>
</reference>
<reference evidence="9" key="2">
    <citation type="submission" date="2025-08" db="UniProtKB">
        <authorList>
            <consortium name="RefSeq"/>
        </authorList>
    </citation>
    <scope>IDENTIFICATION</scope>
    <source>
        <tissue evidence="9">Leaf</tissue>
    </source>
</reference>
<dbReference type="Gene3D" id="2.170.150.80">
    <property type="entry name" value="NAC domain"/>
    <property type="match status" value="1"/>
</dbReference>